<proteinExistence type="predicted"/>
<accession>A0A090EFH5</accession>
<reference evidence="2" key="1">
    <citation type="submission" date="2014-08" db="EMBL/GenBank/DDBJ databases">
        <authorList>
            <person name="Moulin L."/>
        </authorList>
    </citation>
    <scope>NUCLEOTIDE SEQUENCE [LARGE SCALE GENOMIC DNA]</scope>
</reference>
<protein>
    <submittedName>
        <fullName evidence="1">Uncharacterized protein</fullName>
    </submittedName>
</protein>
<dbReference type="EMBL" id="CCMZ01000056">
    <property type="protein sequence ID" value="CDX26883.1"/>
    <property type="molecule type" value="Genomic_DNA"/>
</dbReference>
<dbReference type="AlphaFoldDB" id="A0A090EFH5"/>
<evidence type="ECO:0000313" key="2">
    <source>
        <dbReference type="Proteomes" id="UP000045285"/>
    </source>
</evidence>
<gene>
    <name evidence="1" type="ORF">MPL3356_60602</name>
</gene>
<evidence type="ECO:0000313" key="1">
    <source>
        <dbReference type="EMBL" id="CDX26883.1"/>
    </source>
</evidence>
<name>A0A090EFH5_MESPL</name>
<organism evidence="1 2">
    <name type="scientific">Mesorhizobium plurifarium</name>
    <dbReference type="NCBI Taxonomy" id="69974"/>
    <lineage>
        <taxon>Bacteria</taxon>
        <taxon>Pseudomonadati</taxon>
        <taxon>Pseudomonadota</taxon>
        <taxon>Alphaproteobacteria</taxon>
        <taxon>Hyphomicrobiales</taxon>
        <taxon>Phyllobacteriaceae</taxon>
        <taxon>Mesorhizobium</taxon>
    </lineage>
</organism>
<dbReference type="Proteomes" id="UP000045285">
    <property type="component" value="Unassembled WGS sequence"/>
</dbReference>
<keyword evidence="2" id="KW-1185">Reference proteome</keyword>
<sequence>MKLILQARRQSQMKTWRFGHCPTYGRNRLVLKWFQFLQNSRFPVLCIPVIHRHMLHVEIFC</sequence>